<evidence type="ECO:0000313" key="1">
    <source>
        <dbReference type="EMBL" id="BAD68505.1"/>
    </source>
</evidence>
<protein>
    <submittedName>
        <fullName evidence="1">Uncharacterized protein</fullName>
    </submittedName>
</protein>
<organism evidence="1 2">
    <name type="scientific">Oryza sativa subsp. japonica</name>
    <name type="common">Rice</name>
    <dbReference type="NCBI Taxonomy" id="39947"/>
    <lineage>
        <taxon>Eukaryota</taxon>
        <taxon>Viridiplantae</taxon>
        <taxon>Streptophyta</taxon>
        <taxon>Embryophyta</taxon>
        <taxon>Tracheophyta</taxon>
        <taxon>Spermatophyta</taxon>
        <taxon>Magnoliopsida</taxon>
        <taxon>Liliopsida</taxon>
        <taxon>Poales</taxon>
        <taxon>Poaceae</taxon>
        <taxon>BOP clade</taxon>
        <taxon>Oryzoideae</taxon>
        <taxon>Oryzeae</taxon>
        <taxon>Oryzinae</taxon>
        <taxon>Oryza</taxon>
        <taxon>Oryza sativa</taxon>
    </lineage>
</organism>
<reference evidence="2" key="2">
    <citation type="journal article" date="2008" name="Nucleic Acids Res.">
        <title>The rice annotation project database (RAP-DB): 2008 update.</title>
        <authorList>
            <consortium name="The rice annotation project (RAP)"/>
        </authorList>
    </citation>
    <scope>GENOME REANNOTATION</scope>
    <source>
        <strain evidence="2">cv. Nipponbare</strain>
    </source>
</reference>
<proteinExistence type="predicted"/>
<sequence>MMIYNTKSDAIYAMSGEDGTYLALSLIDIMKQRGSYKYTVERRRWFAVLIDVGIQQGERTRRRRSSRCDQLLPLHRHALFRESSFDFLALSSAAQRVEW</sequence>
<dbReference type="AlphaFoldDB" id="Q5VPW8"/>
<dbReference type="EMBL" id="AP003538">
    <property type="protein sequence ID" value="BAD68505.1"/>
    <property type="molecule type" value="Genomic_DNA"/>
</dbReference>
<name>Q5VPW8_ORYSJ</name>
<reference evidence="2" key="1">
    <citation type="journal article" date="2005" name="Nature">
        <title>The map-based sequence of the rice genome.</title>
        <authorList>
            <consortium name="International rice genome sequencing project (IRGSP)"/>
            <person name="Matsumoto T."/>
            <person name="Wu J."/>
            <person name="Kanamori H."/>
            <person name="Katayose Y."/>
            <person name="Fujisawa M."/>
            <person name="Namiki N."/>
            <person name="Mizuno H."/>
            <person name="Yamamoto K."/>
            <person name="Antonio B.A."/>
            <person name="Baba T."/>
            <person name="Sakata K."/>
            <person name="Nagamura Y."/>
            <person name="Aoki H."/>
            <person name="Arikawa K."/>
            <person name="Arita K."/>
            <person name="Bito T."/>
            <person name="Chiden Y."/>
            <person name="Fujitsuka N."/>
            <person name="Fukunaka R."/>
            <person name="Hamada M."/>
            <person name="Harada C."/>
            <person name="Hayashi A."/>
            <person name="Hijishita S."/>
            <person name="Honda M."/>
            <person name="Hosokawa S."/>
            <person name="Ichikawa Y."/>
            <person name="Idonuma A."/>
            <person name="Iijima M."/>
            <person name="Ikeda M."/>
            <person name="Ikeno M."/>
            <person name="Ito K."/>
            <person name="Ito S."/>
            <person name="Ito T."/>
            <person name="Ito Y."/>
            <person name="Ito Y."/>
            <person name="Iwabuchi A."/>
            <person name="Kamiya K."/>
            <person name="Karasawa W."/>
            <person name="Kurita K."/>
            <person name="Katagiri S."/>
            <person name="Kikuta A."/>
            <person name="Kobayashi H."/>
            <person name="Kobayashi N."/>
            <person name="Machita K."/>
            <person name="Maehara T."/>
            <person name="Masukawa M."/>
            <person name="Mizubayashi T."/>
            <person name="Mukai Y."/>
            <person name="Nagasaki H."/>
            <person name="Nagata Y."/>
            <person name="Naito S."/>
            <person name="Nakashima M."/>
            <person name="Nakama Y."/>
            <person name="Nakamichi Y."/>
            <person name="Nakamura M."/>
            <person name="Meguro A."/>
            <person name="Negishi M."/>
            <person name="Ohta I."/>
            <person name="Ohta T."/>
            <person name="Okamoto M."/>
            <person name="Ono N."/>
            <person name="Saji S."/>
            <person name="Sakaguchi M."/>
            <person name="Sakai K."/>
            <person name="Shibata M."/>
            <person name="Shimokawa T."/>
            <person name="Song J."/>
            <person name="Takazaki Y."/>
            <person name="Terasawa K."/>
            <person name="Tsugane M."/>
            <person name="Tsuji K."/>
            <person name="Ueda S."/>
            <person name="Waki K."/>
            <person name="Yamagata H."/>
            <person name="Yamamoto M."/>
            <person name="Yamamoto S."/>
            <person name="Yamane H."/>
            <person name="Yoshiki S."/>
            <person name="Yoshihara R."/>
            <person name="Yukawa K."/>
            <person name="Zhong H."/>
            <person name="Yano M."/>
            <person name="Yuan Q."/>
            <person name="Ouyang S."/>
            <person name="Liu J."/>
            <person name="Jones K.M."/>
            <person name="Gansberger K."/>
            <person name="Moffat K."/>
            <person name="Hill J."/>
            <person name="Bera J."/>
            <person name="Fadrosh D."/>
            <person name="Jin S."/>
            <person name="Johri S."/>
            <person name="Kim M."/>
            <person name="Overton L."/>
            <person name="Reardon M."/>
            <person name="Tsitrin T."/>
            <person name="Vuong H."/>
            <person name="Weaver B."/>
            <person name="Ciecko A."/>
            <person name="Tallon L."/>
            <person name="Jackson J."/>
            <person name="Pai G."/>
            <person name="Aken S.V."/>
            <person name="Utterback T."/>
            <person name="Reidmuller S."/>
            <person name="Feldblyum T."/>
            <person name="Hsiao J."/>
            <person name="Zismann V."/>
            <person name="Iobst S."/>
            <person name="de Vazeille A.R."/>
            <person name="Buell C.R."/>
            <person name="Ying K."/>
            <person name="Li Y."/>
            <person name="Lu T."/>
            <person name="Huang Y."/>
            <person name="Zhao Q."/>
            <person name="Feng Q."/>
            <person name="Zhang L."/>
            <person name="Zhu J."/>
            <person name="Weng Q."/>
            <person name="Mu J."/>
            <person name="Lu Y."/>
            <person name="Fan D."/>
            <person name="Liu Y."/>
            <person name="Guan J."/>
            <person name="Zhang Y."/>
            <person name="Yu S."/>
            <person name="Liu X."/>
            <person name="Zhang Y."/>
            <person name="Hong G."/>
            <person name="Han B."/>
            <person name="Choisne N."/>
            <person name="Demange N."/>
            <person name="Orjeda G."/>
            <person name="Samain S."/>
            <person name="Cattolico L."/>
            <person name="Pelletier E."/>
            <person name="Couloux A."/>
            <person name="Segurens B."/>
            <person name="Wincker P."/>
            <person name="D'Hont A."/>
            <person name="Scarpelli C."/>
            <person name="Weissenbach J."/>
            <person name="Salanoubat M."/>
            <person name="Quetier F."/>
            <person name="Yu Y."/>
            <person name="Kim H.R."/>
            <person name="Rambo T."/>
            <person name="Currie J."/>
            <person name="Collura K."/>
            <person name="Luo M."/>
            <person name="Yang T."/>
            <person name="Ammiraju J.S.S."/>
            <person name="Engler F."/>
            <person name="Soderlund C."/>
            <person name="Wing R.A."/>
            <person name="Palmer L.E."/>
            <person name="de la Bastide M."/>
            <person name="Spiegel L."/>
            <person name="Nascimento L."/>
            <person name="Zutavern T."/>
            <person name="O'Shaughnessy A."/>
            <person name="Dike S."/>
            <person name="Dedhia N."/>
            <person name="Preston R."/>
            <person name="Balija V."/>
            <person name="McCombie W.R."/>
            <person name="Chow T."/>
            <person name="Chen H."/>
            <person name="Chung M."/>
            <person name="Chen C."/>
            <person name="Shaw J."/>
            <person name="Wu H."/>
            <person name="Hsiao K."/>
            <person name="Chao Y."/>
            <person name="Chu M."/>
            <person name="Cheng C."/>
            <person name="Hour A."/>
            <person name="Lee P."/>
            <person name="Lin S."/>
            <person name="Lin Y."/>
            <person name="Liou J."/>
            <person name="Liu S."/>
            <person name="Hsing Y."/>
            <person name="Raghuvanshi S."/>
            <person name="Mohanty A."/>
            <person name="Bharti A.K."/>
            <person name="Gaur A."/>
            <person name="Gupta V."/>
            <person name="Kumar D."/>
            <person name="Ravi V."/>
            <person name="Vij S."/>
            <person name="Kapur A."/>
            <person name="Khurana P."/>
            <person name="Khurana P."/>
            <person name="Khurana J.P."/>
            <person name="Tyagi A.K."/>
            <person name="Gaikwad K."/>
            <person name="Singh A."/>
            <person name="Dalal V."/>
            <person name="Srivastava S."/>
            <person name="Dixit A."/>
            <person name="Pal A.K."/>
            <person name="Ghazi I.A."/>
            <person name="Yadav M."/>
            <person name="Pandit A."/>
            <person name="Bhargava A."/>
            <person name="Sureshbabu K."/>
            <person name="Batra K."/>
            <person name="Sharma T.R."/>
            <person name="Mohapatra T."/>
            <person name="Singh N.K."/>
            <person name="Messing J."/>
            <person name="Nelson A.B."/>
            <person name="Fuks G."/>
            <person name="Kavchok S."/>
            <person name="Keizer G."/>
            <person name="Linton E."/>
            <person name="Llaca V."/>
            <person name="Song R."/>
            <person name="Tanyolac B."/>
            <person name="Young S."/>
            <person name="Ho-Il K."/>
            <person name="Hahn J.H."/>
            <person name="Sangsakoo G."/>
            <person name="Vanavichit A."/>
            <person name="de Mattos Luiz.A.T."/>
            <person name="Zimmer P.D."/>
            <person name="Malone G."/>
            <person name="Dellagostin O."/>
            <person name="de Oliveira A.C."/>
            <person name="Bevan M."/>
            <person name="Bancroft I."/>
            <person name="Minx P."/>
            <person name="Cordum H."/>
            <person name="Wilson R."/>
            <person name="Cheng Z."/>
            <person name="Jin W."/>
            <person name="Jiang J."/>
            <person name="Leong S.A."/>
            <person name="Iwama H."/>
            <person name="Gojobori T."/>
            <person name="Itoh T."/>
            <person name="Niimura Y."/>
            <person name="Fujii Y."/>
            <person name="Habara T."/>
            <person name="Sakai H."/>
            <person name="Sato Y."/>
            <person name="Wilson G."/>
            <person name="Kumar K."/>
            <person name="McCouch S."/>
            <person name="Juretic N."/>
            <person name="Hoen D."/>
            <person name="Wright S."/>
            <person name="Bruskiewich R."/>
            <person name="Bureau T."/>
            <person name="Miyao A."/>
            <person name="Hirochika H."/>
            <person name="Nishikawa T."/>
            <person name="Kadowaki K."/>
            <person name="Sugiura M."/>
            <person name="Burr B."/>
            <person name="Sasaki T."/>
        </authorList>
    </citation>
    <scope>NUCLEOTIDE SEQUENCE [LARGE SCALE GENOMIC DNA]</scope>
    <source>
        <strain evidence="2">cv. Nipponbare</strain>
    </source>
</reference>
<evidence type="ECO:0000313" key="2">
    <source>
        <dbReference type="Proteomes" id="UP000000763"/>
    </source>
</evidence>
<accession>Q5VPW8</accession>
<gene>
    <name evidence="1" type="primary">OSJNBa0059O19.11</name>
</gene>
<dbReference type="Proteomes" id="UP000000763">
    <property type="component" value="Chromosome 6"/>
</dbReference>